<feature type="domain" description="D-alanyl-D-alanine carboxypeptidase-like core" evidence="1">
    <location>
        <begin position="46"/>
        <end position="191"/>
    </location>
</feature>
<dbReference type="InterPro" id="IPR003709">
    <property type="entry name" value="VanY-like_core_dom"/>
</dbReference>
<evidence type="ECO:0000259" key="1">
    <source>
        <dbReference type="Pfam" id="PF02557"/>
    </source>
</evidence>
<dbReference type="CDD" id="cd14847">
    <property type="entry name" value="DD-carboxypeptidase_like"/>
    <property type="match status" value="1"/>
</dbReference>
<reference evidence="2 3" key="1">
    <citation type="submission" date="2016-11" db="EMBL/GenBank/DDBJ databases">
        <authorList>
            <person name="Jaros S."/>
            <person name="Januszkiewicz K."/>
            <person name="Wedrychowicz H."/>
        </authorList>
    </citation>
    <scope>NUCLEOTIDE SEQUENCE [LARGE SCALE GENOMIC DNA]</scope>
    <source>
        <strain evidence="2 3">DSM 25661</strain>
    </source>
</reference>
<accession>A0A1M4TWQ1</accession>
<name>A0A1M4TWQ1_9FLAO</name>
<sequence length="241" mass="28127">MKRSRFLQLTGFASAVIVNPLLFQQDTNATINQLLGLNQSHLNAQKTLENQTYIAYLKLKDAAKKDGIDLKIVSGYRSFQDQKRIFETKFKRNKSNGLSDAENIKNIINYSTIPGTSRHHWGTDFDIIDAKVKQPKGDLLLEEHYHGNGVYCKLFEWMQKHASSYGFKLVYTNNFHRKGFKYEPWHYSYQPVAKTYFSIQQSKEFKSKWNQLQFEGKNSMTSKILNNYFKEHLGHINPSLK</sequence>
<dbReference type="PANTHER" id="PTHR34385">
    <property type="entry name" value="D-ALANYL-D-ALANINE CARBOXYPEPTIDASE"/>
    <property type="match status" value="1"/>
</dbReference>
<keyword evidence="2" id="KW-0645">Protease</keyword>
<dbReference type="PANTHER" id="PTHR34385:SF1">
    <property type="entry name" value="PEPTIDOGLYCAN L-ALANYL-D-GLUTAMATE ENDOPEPTIDASE CWLK"/>
    <property type="match status" value="1"/>
</dbReference>
<protein>
    <submittedName>
        <fullName evidence="2">D-alanyl-D-alanine carboxypeptidase</fullName>
    </submittedName>
</protein>
<keyword evidence="2" id="KW-0121">Carboxypeptidase</keyword>
<dbReference type="OrthoDB" id="9792074at2"/>
<dbReference type="GO" id="GO:0006508">
    <property type="term" value="P:proteolysis"/>
    <property type="evidence" value="ECO:0007669"/>
    <property type="project" value="InterPro"/>
</dbReference>
<dbReference type="AlphaFoldDB" id="A0A1M4TWQ1"/>
<dbReference type="Proteomes" id="UP000184462">
    <property type="component" value="Unassembled WGS sequence"/>
</dbReference>
<dbReference type="InterPro" id="IPR052179">
    <property type="entry name" value="DD-CPase-like"/>
</dbReference>
<proteinExistence type="predicted"/>
<dbReference type="EMBL" id="FQTW01000002">
    <property type="protein sequence ID" value="SHE48880.1"/>
    <property type="molecule type" value="Genomic_DNA"/>
</dbReference>
<keyword evidence="2" id="KW-0378">Hydrolase</keyword>
<dbReference type="GO" id="GO:0004180">
    <property type="term" value="F:carboxypeptidase activity"/>
    <property type="evidence" value="ECO:0007669"/>
    <property type="project" value="UniProtKB-KW"/>
</dbReference>
<organism evidence="2 3">
    <name type="scientific">Psychroflexus salarius</name>
    <dbReference type="NCBI Taxonomy" id="1155689"/>
    <lineage>
        <taxon>Bacteria</taxon>
        <taxon>Pseudomonadati</taxon>
        <taxon>Bacteroidota</taxon>
        <taxon>Flavobacteriia</taxon>
        <taxon>Flavobacteriales</taxon>
        <taxon>Flavobacteriaceae</taxon>
        <taxon>Psychroflexus</taxon>
    </lineage>
</organism>
<keyword evidence="3" id="KW-1185">Reference proteome</keyword>
<evidence type="ECO:0000313" key="2">
    <source>
        <dbReference type="EMBL" id="SHE48880.1"/>
    </source>
</evidence>
<dbReference type="STRING" id="1155689.SAMN05444278_10262"/>
<dbReference type="RefSeq" id="WP_073192017.1">
    <property type="nucleotide sequence ID" value="NZ_FQTW01000002.1"/>
</dbReference>
<dbReference type="Pfam" id="PF02557">
    <property type="entry name" value="VanY"/>
    <property type="match status" value="1"/>
</dbReference>
<dbReference type="SUPFAM" id="SSF55166">
    <property type="entry name" value="Hedgehog/DD-peptidase"/>
    <property type="match status" value="1"/>
</dbReference>
<evidence type="ECO:0000313" key="3">
    <source>
        <dbReference type="Proteomes" id="UP000184462"/>
    </source>
</evidence>
<dbReference type="Gene3D" id="3.30.1380.10">
    <property type="match status" value="1"/>
</dbReference>
<gene>
    <name evidence="2" type="ORF">SAMN05444278_10262</name>
</gene>
<dbReference type="InterPro" id="IPR009045">
    <property type="entry name" value="Zn_M74/Hedgehog-like"/>
</dbReference>